<evidence type="ECO:0000256" key="10">
    <source>
        <dbReference type="SAM" id="SignalP"/>
    </source>
</evidence>
<dbReference type="OrthoDB" id="10019582at2759"/>
<keyword evidence="7" id="KW-0333">Golgi apparatus</keyword>
<sequence length="359" mass="41911">MKLWIRFSAIAVIFLDVLTVFLSSNGPAQESAQQVDPSDIVQNELRTLSNDNLTHNQNLSLSSVIKFQQQKLKGFGLVPNPQIVVYNRVPKCGSTTTLDIIRFLRKKLHYNVFNDIAPKMKHFMESDEQEYGLVRNITQFKRPILYIRHVYFIDFPKYGYRDPLYINIARDPVSLFISNYFYLRFGFQTAKNTTNAQNWKHEMPDERRAMSIDDCVKTEAQECARPYSNLIPFFCGSSSICQKRGDEAVAIAKQNVLDRYAIVGIMEDFHSTMKAFEVVSPRFFMGASVLLDKANQVLHERSKTAHKKEPDPATVEYLRKGLKREYELYNFIKEIFYKKIENFKERDLWGFDERNKESI</sequence>
<keyword evidence="9" id="KW-0325">Glycoprotein</keyword>
<dbReference type="PANTHER" id="PTHR12129:SF15">
    <property type="entry name" value="URONYL 2-SULFOTRANSFERASE"/>
    <property type="match status" value="1"/>
</dbReference>
<keyword evidence="4" id="KW-0812">Transmembrane</keyword>
<dbReference type="AlphaFoldDB" id="E4XQS5"/>
<dbReference type="InterPro" id="IPR027417">
    <property type="entry name" value="P-loop_NTPase"/>
</dbReference>
<evidence type="ECO:0000256" key="7">
    <source>
        <dbReference type="ARBA" id="ARBA00023034"/>
    </source>
</evidence>
<evidence type="ECO:0000313" key="12">
    <source>
        <dbReference type="Proteomes" id="UP000001307"/>
    </source>
</evidence>
<evidence type="ECO:0000256" key="5">
    <source>
        <dbReference type="ARBA" id="ARBA00022968"/>
    </source>
</evidence>
<evidence type="ECO:0000313" key="11">
    <source>
        <dbReference type="EMBL" id="CBY12161.1"/>
    </source>
</evidence>
<keyword evidence="6" id="KW-1133">Transmembrane helix</keyword>
<evidence type="ECO:0000256" key="6">
    <source>
        <dbReference type="ARBA" id="ARBA00022989"/>
    </source>
</evidence>
<dbReference type="Gene3D" id="3.40.50.300">
    <property type="entry name" value="P-loop containing nucleotide triphosphate hydrolases"/>
    <property type="match status" value="1"/>
</dbReference>
<dbReference type="GO" id="GO:0008146">
    <property type="term" value="F:sulfotransferase activity"/>
    <property type="evidence" value="ECO:0007669"/>
    <property type="project" value="InterPro"/>
</dbReference>
<evidence type="ECO:0008006" key="13">
    <source>
        <dbReference type="Google" id="ProtNLM"/>
    </source>
</evidence>
<dbReference type="EMBL" id="FN653108">
    <property type="protein sequence ID" value="CBY12161.1"/>
    <property type="molecule type" value="Genomic_DNA"/>
</dbReference>
<protein>
    <recommendedName>
        <fullName evidence="13">Sulfotransferase</fullName>
    </recommendedName>
</protein>
<comment type="subcellular location">
    <subcellularLocation>
        <location evidence="1">Golgi apparatus membrane</location>
        <topology evidence="1">Single-pass type II membrane protein</topology>
    </subcellularLocation>
</comment>
<dbReference type="Pfam" id="PF03567">
    <property type="entry name" value="Sulfotransfer_2"/>
    <property type="match status" value="1"/>
</dbReference>
<evidence type="ECO:0000256" key="8">
    <source>
        <dbReference type="ARBA" id="ARBA00023136"/>
    </source>
</evidence>
<evidence type="ECO:0000256" key="9">
    <source>
        <dbReference type="ARBA" id="ARBA00023180"/>
    </source>
</evidence>
<keyword evidence="5" id="KW-0735">Signal-anchor</keyword>
<accession>E4XQS5</accession>
<dbReference type="SUPFAM" id="SSF52540">
    <property type="entry name" value="P-loop containing nucleoside triphosphate hydrolases"/>
    <property type="match status" value="1"/>
</dbReference>
<keyword evidence="8" id="KW-0472">Membrane</keyword>
<keyword evidence="3" id="KW-0808">Transferase</keyword>
<dbReference type="GO" id="GO:0000139">
    <property type="term" value="C:Golgi membrane"/>
    <property type="evidence" value="ECO:0007669"/>
    <property type="project" value="UniProtKB-SubCell"/>
</dbReference>
<evidence type="ECO:0000256" key="4">
    <source>
        <dbReference type="ARBA" id="ARBA00022692"/>
    </source>
</evidence>
<keyword evidence="12" id="KW-1185">Reference proteome</keyword>
<evidence type="ECO:0000256" key="2">
    <source>
        <dbReference type="ARBA" id="ARBA00010569"/>
    </source>
</evidence>
<dbReference type="InterPro" id="IPR005331">
    <property type="entry name" value="Sulfotransferase"/>
</dbReference>
<gene>
    <name evidence="11" type="ORF">GSOID_T00018034001</name>
</gene>
<dbReference type="Proteomes" id="UP000001307">
    <property type="component" value="Unassembled WGS sequence"/>
</dbReference>
<dbReference type="PANTHER" id="PTHR12129">
    <property type="entry name" value="HEPARAN SULFATE 2-O-SULFOTRANSFERASE"/>
    <property type="match status" value="1"/>
</dbReference>
<dbReference type="InterPro" id="IPR007734">
    <property type="entry name" value="Heparan_SO4_2-O-STrfase"/>
</dbReference>
<feature type="signal peptide" evidence="10">
    <location>
        <begin position="1"/>
        <end position="19"/>
    </location>
</feature>
<keyword evidence="10" id="KW-0732">Signal</keyword>
<comment type="similarity">
    <text evidence="2">Belongs to the sulfotransferase 3 family.</text>
</comment>
<proteinExistence type="inferred from homology"/>
<evidence type="ECO:0000256" key="3">
    <source>
        <dbReference type="ARBA" id="ARBA00022679"/>
    </source>
</evidence>
<reference evidence="11" key="1">
    <citation type="journal article" date="2010" name="Science">
        <title>Plasticity of animal genome architecture unmasked by rapid evolution of a pelagic tunicate.</title>
        <authorList>
            <person name="Denoeud F."/>
            <person name="Henriet S."/>
            <person name="Mungpakdee S."/>
            <person name="Aury J.M."/>
            <person name="Da Silva C."/>
            <person name="Brinkmann H."/>
            <person name="Mikhaleva J."/>
            <person name="Olsen L.C."/>
            <person name="Jubin C."/>
            <person name="Canestro C."/>
            <person name="Bouquet J.M."/>
            <person name="Danks G."/>
            <person name="Poulain J."/>
            <person name="Campsteijn C."/>
            <person name="Adamski M."/>
            <person name="Cross I."/>
            <person name="Yadetie F."/>
            <person name="Muffato M."/>
            <person name="Louis A."/>
            <person name="Butcher S."/>
            <person name="Tsagkogeorga G."/>
            <person name="Konrad A."/>
            <person name="Singh S."/>
            <person name="Jensen M.F."/>
            <person name="Cong E.H."/>
            <person name="Eikeseth-Otteraa H."/>
            <person name="Noel B."/>
            <person name="Anthouard V."/>
            <person name="Porcel B.M."/>
            <person name="Kachouri-Lafond R."/>
            <person name="Nishino A."/>
            <person name="Ugolini M."/>
            <person name="Chourrout P."/>
            <person name="Nishida H."/>
            <person name="Aasland R."/>
            <person name="Huzurbazar S."/>
            <person name="Westhof E."/>
            <person name="Delsuc F."/>
            <person name="Lehrach H."/>
            <person name="Reinhardt R."/>
            <person name="Weissenbach J."/>
            <person name="Roy S.W."/>
            <person name="Artiguenave F."/>
            <person name="Postlethwait J.H."/>
            <person name="Manak J.R."/>
            <person name="Thompson E.M."/>
            <person name="Jaillon O."/>
            <person name="Du Pasquier L."/>
            <person name="Boudinot P."/>
            <person name="Liberles D.A."/>
            <person name="Volff J.N."/>
            <person name="Philippe H."/>
            <person name="Lenhard B."/>
            <person name="Roest Crollius H."/>
            <person name="Wincker P."/>
            <person name="Chourrout D."/>
        </authorList>
    </citation>
    <scope>NUCLEOTIDE SEQUENCE [LARGE SCALE GENOMIC DNA]</scope>
</reference>
<name>E4XQS5_OIKDI</name>
<evidence type="ECO:0000256" key="1">
    <source>
        <dbReference type="ARBA" id="ARBA00004323"/>
    </source>
</evidence>
<organism evidence="11">
    <name type="scientific">Oikopleura dioica</name>
    <name type="common">Tunicate</name>
    <dbReference type="NCBI Taxonomy" id="34765"/>
    <lineage>
        <taxon>Eukaryota</taxon>
        <taxon>Metazoa</taxon>
        <taxon>Chordata</taxon>
        <taxon>Tunicata</taxon>
        <taxon>Appendicularia</taxon>
        <taxon>Copelata</taxon>
        <taxon>Oikopleuridae</taxon>
        <taxon>Oikopleura</taxon>
    </lineage>
</organism>
<feature type="chain" id="PRO_5003192866" description="Sulfotransferase" evidence="10">
    <location>
        <begin position="20"/>
        <end position="359"/>
    </location>
</feature>
<dbReference type="InParanoid" id="E4XQS5"/>